<dbReference type="GO" id="GO:0008270">
    <property type="term" value="F:zinc ion binding"/>
    <property type="evidence" value="ECO:0007669"/>
    <property type="project" value="InterPro"/>
</dbReference>
<dbReference type="PROSITE" id="PS00463">
    <property type="entry name" value="ZN2_CY6_FUNGAL_1"/>
    <property type="match status" value="1"/>
</dbReference>
<dbReference type="HOGENOM" id="CLU_024934_5_2_1"/>
<evidence type="ECO:0000313" key="7">
    <source>
        <dbReference type="EMBL" id="KIW17936.1"/>
    </source>
</evidence>
<dbReference type="RefSeq" id="XP_016238152.1">
    <property type="nucleotide sequence ID" value="XM_016379475.1"/>
</dbReference>
<dbReference type="GO" id="GO:0001228">
    <property type="term" value="F:DNA-binding transcription activator activity, RNA polymerase II-specific"/>
    <property type="evidence" value="ECO:0007669"/>
    <property type="project" value="TreeGrafter"/>
</dbReference>
<feature type="region of interest" description="Disordered" evidence="5">
    <location>
        <begin position="46"/>
        <end position="83"/>
    </location>
</feature>
<dbReference type="Gene3D" id="4.10.240.10">
    <property type="entry name" value="Zn(2)-C6 fungal-type DNA-binding domain"/>
    <property type="match status" value="1"/>
</dbReference>
<dbReference type="AlphaFoldDB" id="A0A0D1YRS5"/>
<dbReference type="VEuPathDB" id="FungiDB:PV08_05131"/>
<accession>A0A0D1YRS5</accession>
<gene>
    <name evidence="7" type="ORF">PV08_05131</name>
</gene>
<evidence type="ECO:0000256" key="3">
    <source>
        <dbReference type="ARBA" id="ARBA00023163"/>
    </source>
</evidence>
<evidence type="ECO:0000256" key="1">
    <source>
        <dbReference type="ARBA" id="ARBA00023015"/>
    </source>
</evidence>
<dbReference type="InterPro" id="IPR053157">
    <property type="entry name" value="Sterol_Uptake_Regulator"/>
</dbReference>
<dbReference type="GO" id="GO:0003677">
    <property type="term" value="F:DNA binding"/>
    <property type="evidence" value="ECO:0007669"/>
    <property type="project" value="UniProtKB-KW"/>
</dbReference>
<dbReference type="Proteomes" id="UP000053328">
    <property type="component" value="Unassembled WGS sequence"/>
</dbReference>
<dbReference type="PANTHER" id="PTHR47784">
    <property type="entry name" value="STEROL UPTAKE CONTROL PROTEIN 2"/>
    <property type="match status" value="1"/>
</dbReference>
<evidence type="ECO:0000259" key="6">
    <source>
        <dbReference type="PROSITE" id="PS50048"/>
    </source>
</evidence>
<keyword evidence="4" id="KW-0539">Nucleus</keyword>
<dbReference type="GeneID" id="27332214"/>
<evidence type="ECO:0000256" key="4">
    <source>
        <dbReference type="ARBA" id="ARBA00023242"/>
    </source>
</evidence>
<dbReference type="CDD" id="cd00067">
    <property type="entry name" value="GAL4"/>
    <property type="match status" value="1"/>
</dbReference>
<evidence type="ECO:0000313" key="8">
    <source>
        <dbReference type="Proteomes" id="UP000053328"/>
    </source>
</evidence>
<dbReference type="InterPro" id="IPR001138">
    <property type="entry name" value="Zn2Cys6_DnaBD"/>
</dbReference>
<organism evidence="7 8">
    <name type="scientific">Exophiala spinifera</name>
    <dbReference type="NCBI Taxonomy" id="91928"/>
    <lineage>
        <taxon>Eukaryota</taxon>
        <taxon>Fungi</taxon>
        <taxon>Dikarya</taxon>
        <taxon>Ascomycota</taxon>
        <taxon>Pezizomycotina</taxon>
        <taxon>Eurotiomycetes</taxon>
        <taxon>Chaetothyriomycetidae</taxon>
        <taxon>Chaetothyriales</taxon>
        <taxon>Herpotrichiellaceae</taxon>
        <taxon>Exophiala</taxon>
    </lineage>
</organism>
<name>A0A0D1YRS5_9EURO</name>
<keyword evidence="8" id="KW-1185">Reference proteome</keyword>
<dbReference type="InterPro" id="IPR036864">
    <property type="entry name" value="Zn2-C6_fun-type_DNA-bd_sf"/>
</dbReference>
<feature type="compositionally biased region" description="Polar residues" evidence="5">
    <location>
        <begin position="57"/>
        <end position="78"/>
    </location>
</feature>
<proteinExistence type="predicted"/>
<dbReference type="PROSITE" id="PS50048">
    <property type="entry name" value="ZN2_CY6_FUNGAL_2"/>
    <property type="match status" value="1"/>
</dbReference>
<sequence length="389" mass="42677">MGPTRTSHRKSHDGCIPCKKRHVKCPEQRPRCSNCSRLDRTCTWREAPPPPKATLGGHQTDSSAGSPCAASNDTGTPQRRTDPGDLPLLDLKLLFHYVAKTASVLDECIGPEVLKIWQDTVVQIGFEYPFLLRGILAISALHLAYEHPAERESFLLQSFRHLEPSLSAVKSLINNPADATTPALFACACLLVIHSFGAGALDAPHDPVGSLIGIMQLIRGVSAVLRTSWDTVYGVQLSPLAPLVTVGLTADVPGHLAEITTIKQQVASLSQFDVPFAERSTCLEALDHLEIVLLKAKARHEEEQESVLTILFAWPVMVSEEFVSLVAQRRQVPLAIIAHFATRLRVFGDCWWLQGWDTTLITQVERMLSGSLREYLLCPTDQAESAGTV</sequence>
<dbReference type="OrthoDB" id="4937900at2759"/>
<dbReference type="Pfam" id="PF00172">
    <property type="entry name" value="Zn_clus"/>
    <property type="match status" value="1"/>
</dbReference>
<dbReference type="SUPFAM" id="SSF57701">
    <property type="entry name" value="Zn2/Cys6 DNA-binding domain"/>
    <property type="match status" value="1"/>
</dbReference>
<protein>
    <recommendedName>
        <fullName evidence="6">Zn(2)-C6 fungal-type domain-containing protein</fullName>
    </recommendedName>
</protein>
<keyword evidence="1" id="KW-0805">Transcription regulation</keyword>
<reference evidence="7 8" key="1">
    <citation type="submission" date="2015-01" db="EMBL/GenBank/DDBJ databases">
        <title>The Genome Sequence of Exophiala spinifera CBS89968.</title>
        <authorList>
            <consortium name="The Broad Institute Genomics Platform"/>
            <person name="Cuomo C."/>
            <person name="de Hoog S."/>
            <person name="Gorbushina A."/>
            <person name="Stielow B."/>
            <person name="Teixiera M."/>
            <person name="Abouelleil A."/>
            <person name="Chapman S.B."/>
            <person name="Priest M."/>
            <person name="Young S.K."/>
            <person name="Wortman J."/>
            <person name="Nusbaum C."/>
            <person name="Birren B."/>
        </authorList>
    </citation>
    <scope>NUCLEOTIDE SEQUENCE [LARGE SCALE GENOMIC DNA]</scope>
    <source>
        <strain evidence="7 8">CBS 89968</strain>
    </source>
</reference>
<keyword evidence="3" id="KW-0804">Transcription</keyword>
<dbReference type="STRING" id="91928.A0A0D1YRS5"/>
<evidence type="ECO:0000256" key="5">
    <source>
        <dbReference type="SAM" id="MobiDB-lite"/>
    </source>
</evidence>
<dbReference type="PANTHER" id="PTHR47784:SF5">
    <property type="entry name" value="STEROL UPTAKE CONTROL PROTEIN 2"/>
    <property type="match status" value="1"/>
</dbReference>
<dbReference type="EMBL" id="KN847494">
    <property type="protein sequence ID" value="KIW17936.1"/>
    <property type="molecule type" value="Genomic_DNA"/>
</dbReference>
<feature type="domain" description="Zn(2)-C6 fungal-type" evidence="6">
    <location>
        <begin position="14"/>
        <end position="44"/>
    </location>
</feature>
<keyword evidence="2" id="KW-0238">DNA-binding</keyword>
<dbReference type="SMART" id="SM00066">
    <property type="entry name" value="GAL4"/>
    <property type="match status" value="1"/>
</dbReference>
<evidence type="ECO:0000256" key="2">
    <source>
        <dbReference type="ARBA" id="ARBA00023125"/>
    </source>
</evidence>